<evidence type="ECO:0000256" key="1">
    <source>
        <dbReference type="ARBA" id="ARBA00023125"/>
    </source>
</evidence>
<dbReference type="InterPro" id="IPR050863">
    <property type="entry name" value="CenT-Element_Derived"/>
</dbReference>
<dbReference type="PROSITE" id="PS51253">
    <property type="entry name" value="HTH_CENPB"/>
    <property type="match status" value="1"/>
</dbReference>
<evidence type="ECO:0000259" key="4">
    <source>
        <dbReference type="PROSITE" id="PS51253"/>
    </source>
</evidence>
<dbReference type="EMBL" id="CP111026">
    <property type="protein sequence ID" value="WAR28046.1"/>
    <property type="molecule type" value="Genomic_DNA"/>
</dbReference>
<dbReference type="InterPro" id="IPR006600">
    <property type="entry name" value="HTH_CenpB_DNA-bd_dom"/>
</dbReference>
<dbReference type="PANTHER" id="PTHR19303">
    <property type="entry name" value="TRANSPOSON"/>
    <property type="match status" value="1"/>
</dbReference>
<reference evidence="5" key="1">
    <citation type="submission" date="2022-11" db="EMBL/GenBank/DDBJ databases">
        <title>Centuries of genome instability and evolution in soft-shell clam transmissible cancer (bioRxiv).</title>
        <authorList>
            <person name="Hart S.F.M."/>
            <person name="Yonemitsu M.A."/>
            <person name="Giersch R.M."/>
            <person name="Beal B.F."/>
            <person name="Arriagada G."/>
            <person name="Davis B.W."/>
            <person name="Ostrander E.A."/>
            <person name="Goff S.P."/>
            <person name="Metzger M.J."/>
        </authorList>
    </citation>
    <scope>NUCLEOTIDE SEQUENCE</scope>
    <source>
        <strain evidence="5">MELC-2E11</strain>
        <tissue evidence="5">Siphon/mantle</tissue>
    </source>
</reference>
<dbReference type="Pfam" id="PF03221">
    <property type="entry name" value="HTH_Tnp_Tc5"/>
    <property type="match status" value="1"/>
</dbReference>
<feature type="compositionally biased region" description="Basic and acidic residues" evidence="3">
    <location>
        <begin position="371"/>
        <end position="380"/>
    </location>
</feature>
<dbReference type="PANTHER" id="PTHR19303:SF73">
    <property type="entry name" value="PROTEIN PDC2"/>
    <property type="match status" value="1"/>
</dbReference>
<dbReference type="Proteomes" id="UP001164746">
    <property type="component" value="Chromosome 15"/>
</dbReference>
<dbReference type="InterPro" id="IPR009057">
    <property type="entry name" value="Homeodomain-like_sf"/>
</dbReference>
<feature type="domain" description="HTH CENPB-type" evidence="4">
    <location>
        <begin position="462"/>
        <end position="531"/>
    </location>
</feature>
<keyword evidence="6" id="KW-1185">Reference proteome</keyword>
<proteinExistence type="predicted"/>
<protein>
    <submittedName>
        <fullName evidence="5">TIGD4-like protein</fullName>
    </submittedName>
</protein>
<feature type="region of interest" description="Disordered" evidence="3">
    <location>
        <begin position="350"/>
        <end position="380"/>
    </location>
</feature>
<dbReference type="SUPFAM" id="SSF46689">
    <property type="entry name" value="Homeodomain-like"/>
    <property type="match status" value="2"/>
</dbReference>
<gene>
    <name evidence="5" type="ORF">MAR_013750</name>
</gene>
<name>A0ABY7G9Y2_MYAAR</name>
<keyword evidence="2" id="KW-0539">Nucleus</keyword>
<dbReference type="SMART" id="SM00674">
    <property type="entry name" value="CENPB"/>
    <property type="match status" value="1"/>
</dbReference>
<organism evidence="5 6">
    <name type="scientific">Mya arenaria</name>
    <name type="common">Soft-shell clam</name>
    <dbReference type="NCBI Taxonomy" id="6604"/>
    <lineage>
        <taxon>Eukaryota</taxon>
        <taxon>Metazoa</taxon>
        <taxon>Spiralia</taxon>
        <taxon>Lophotrochozoa</taxon>
        <taxon>Mollusca</taxon>
        <taxon>Bivalvia</taxon>
        <taxon>Autobranchia</taxon>
        <taxon>Heteroconchia</taxon>
        <taxon>Euheterodonta</taxon>
        <taxon>Imparidentia</taxon>
        <taxon>Neoheterodontei</taxon>
        <taxon>Myida</taxon>
        <taxon>Myoidea</taxon>
        <taxon>Myidae</taxon>
        <taxon>Mya</taxon>
    </lineage>
</organism>
<evidence type="ECO:0000256" key="3">
    <source>
        <dbReference type="SAM" id="MobiDB-lite"/>
    </source>
</evidence>
<keyword evidence="1" id="KW-0238">DNA-binding</keyword>
<sequence length="548" mass="62269">MVAGTLYIILGMAVAKTRSFDESLEKTGANVCEDDTSQHVDPFKQISEDTIKQEHVQEDARKINQNREEKIKQNVTSNLVVNVVEGEEQVPKDTFLENTVKGNMDVHEVKIEPEAVIFMDDNTSDMDFENFINGDYSSVEAVAALLKDGYEALVLATNLEETTFLYEGSQRGREFFKETPQLLKFTDFCKGFDERLNKTGANVCEDDTAQHVEEDTRKTIDVQPFKQNSGDTIKEEVISNPNANDVDVEEQLSEDTWNENNVNDKPDFIEVKVEPEAVLYFDNNTSDVDFENFINGDYSSVEAVNCKVLPEHNLNAKSTENSTMVMDKNTNECTNILTEEATPVKCFVSSSKDLDSTNSKRSSGRKRKSSRRYDQEVDLTSDRRRSELRSFLINTGARSTGTKRKCDTKTIEVKFNAILEVEKGVKTKTQIARELNINGSTLSTWLKNTAAIKEGFRNFDPKRKKMRSGKWEELEAELISWLANTDDKTVNGNVLKMKAVQLADEKGISDFTASPGWFDRFKDRNSFRFSVERRNAERVAKKRKTDDD</sequence>
<evidence type="ECO:0000256" key="2">
    <source>
        <dbReference type="ARBA" id="ARBA00023242"/>
    </source>
</evidence>
<dbReference type="Gene3D" id="1.10.10.60">
    <property type="entry name" value="Homeodomain-like"/>
    <property type="match status" value="2"/>
</dbReference>
<accession>A0ABY7G9Y2</accession>
<evidence type="ECO:0000313" key="6">
    <source>
        <dbReference type="Proteomes" id="UP001164746"/>
    </source>
</evidence>
<dbReference type="Pfam" id="PF04218">
    <property type="entry name" value="CENP-B_N"/>
    <property type="match status" value="1"/>
</dbReference>
<evidence type="ECO:0000313" key="5">
    <source>
        <dbReference type="EMBL" id="WAR28046.1"/>
    </source>
</evidence>
<dbReference type="InterPro" id="IPR007889">
    <property type="entry name" value="HTH_Psq"/>
</dbReference>